<dbReference type="EMBL" id="CACRXK020019953">
    <property type="protein sequence ID" value="CAB4034243.1"/>
    <property type="molecule type" value="Genomic_DNA"/>
</dbReference>
<protein>
    <submittedName>
        <fullName evidence="1">Uncharacterized protein</fullName>
    </submittedName>
</protein>
<gene>
    <name evidence="1" type="ORF">PACLA_8A078297</name>
</gene>
<proteinExistence type="predicted"/>
<dbReference type="Proteomes" id="UP001152795">
    <property type="component" value="Unassembled WGS sequence"/>
</dbReference>
<accession>A0A7D9LJZ5</accession>
<reference evidence="1" key="1">
    <citation type="submission" date="2020-04" db="EMBL/GenBank/DDBJ databases">
        <authorList>
            <person name="Alioto T."/>
            <person name="Alioto T."/>
            <person name="Gomez Garrido J."/>
        </authorList>
    </citation>
    <scope>NUCLEOTIDE SEQUENCE</scope>
    <source>
        <strain evidence="1">A484AB</strain>
    </source>
</reference>
<dbReference type="AlphaFoldDB" id="A0A7D9LJZ5"/>
<comment type="caution">
    <text evidence="1">The sequence shown here is derived from an EMBL/GenBank/DDBJ whole genome shotgun (WGS) entry which is preliminary data.</text>
</comment>
<evidence type="ECO:0000313" key="2">
    <source>
        <dbReference type="Proteomes" id="UP001152795"/>
    </source>
</evidence>
<name>A0A7D9LJZ5_PARCT</name>
<keyword evidence="2" id="KW-1185">Reference proteome</keyword>
<sequence>MNDVTIRWYENQSVLLEGGRLKVYKEFLQRIAAIEPNSECNLGVDDLDSTPRQNASLKNINDFM</sequence>
<feature type="non-terminal residue" evidence="1">
    <location>
        <position position="64"/>
    </location>
</feature>
<evidence type="ECO:0000313" key="1">
    <source>
        <dbReference type="EMBL" id="CAB4034243.1"/>
    </source>
</evidence>
<organism evidence="1 2">
    <name type="scientific">Paramuricea clavata</name>
    <name type="common">Red gorgonian</name>
    <name type="synonym">Violescent sea-whip</name>
    <dbReference type="NCBI Taxonomy" id="317549"/>
    <lineage>
        <taxon>Eukaryota</taxon>
        <taxon>Metazoa</taxon>
        <taxon>Cnidaria</taxon>
        <taxon>Anthozoa</taxon>
        <taxon>Octocorallia</taxon>
        <taxon>Malacalcyonacea</taxon>
        <taxon>Plexauridae</taxon>
        <taxon>Paramuricea</taxon>
    </lineage>
</organism>